<dbReference type="RefSeq" id="WP_127768083.1">
    <property type="nucleotide sequence ID" value="NZ_SADE01000004.1"/>
</dbReference>
<evidence type="ECO:0000256" key="1">
    <source>
        <dbReference type="SAM" id="MobiDB-lite"/>
    </source>
</evidence>
<comment type="caution">
    <text evidence="3">The sequence shown here is derived from an EMBL/GenBank/DDBJ whole genome shotgun (WGS) entry which is preliminary data.</text>
</comment>
<keyword evidence="4" id="KW-1185">Reference proteome</keyword>
<dbReference type="GO" id="GO:0005952">
    <property type="term" value="C:cAMP-dependent protein kinase complex"/>
    <property type="evidence" value="ECO:0007669"/>
    <property type="project" value="InterPro"/>
</dbReference>
<dbReference type="CDD" id="cd00038">
    <property type="entry name" value="CAP_ED"/>
    <property type="match status" value="1"/>
</dbReference>
<dbReference type="EMBL" id="SADE01000004">
    <property type="protein sequence ID" value="RVU34053.1"/>
    <property type="molecule type" value="Genomic_DNA"/>
</dbReference>
<feature type="compositionally biased region" description="Acidic residues" evidence="1">
    <location>
        <begin position="157"/>
        <end position="170"/>
    </location>
</feature>
<dbReference type="AlphaFoldDB" id="A0A3S2VKJ4"/>
<dbReference type="PROSITE" id="PS50042">
    <property type="entry name" value="CNMP_BINDING_3"/>
    <property type="match status" value="1"/>
</dbReference>
<dbReference type="PANTHER" id="PTHR11635:SF152">
    <property type="entry name" value="CAMP-DEPENDENT PROTEIN KINASE TYPE I REGULATORY SUBUNIT-RELATED"/>
    <property type="match status" value="1"/>
</dbReference>
<dbReference type="GO" id="GO:0005829">
    <property type="term" value="C:cytosol"/>
    <property type="evidence" value="ECO:0007669"/>
    <property type="project" value="TreeGrafter"/>
</dbReference>
<feature type="domain" description="Cyclic nucleotide-binding" evidence="2">
    <location>
        <begin position="1"/>
        <end position="93"/>
    </location>
</feature>
<dbReference type="Gene3D" id="2.60.120.10">
    <property type="entry name" value="Jelly Rolls"/>
    <property type="match status" value="1"/>
</dbReference>
<sequence length="170" mass="18568">MSSDVIAILSYQEGDTIFREGEVGRMAYLVREGRVKIQRERSSSQKQVIGHAGPGQVFGEHALLSIGPRPNSAVAELPTKCVVIHRDKLTEKLKTEDAFIAALYNILATNMRSMIEKGADLDCLLQDLSQGTRTLETSVMDQQTASAGHESDKADDTDGNGEDEDDAFLI</sequence>
<dbReference type="InterPro" id="IPR014710">
    <property type="entry name" value="RmlC-like_jellyroll"/>
</dbReference>
<dbReference type="InterPro" id="IPR050503">
    <property type="entry name" value="cAMP-dep_PK_reg_su-like"/>
</dbReference>
<dbReference type="GO" id="GO:0034236">
    <property type="term" value="F:protein kinase A catalytic subunit binding"/>
    <property type="evidence" value="ECO:0007669"/>
    <property type="project" value="TreeGrafter"/>
</dbReference>
<evidence type="ECO:0000313" key="4">
    <source>
        <dbReference type="Proteomes" id="UP000287447"/>
    </source>
</evidence>
<protein>
    <submittedName>
        <fullName evidence="3">Cyclic nucleotide-binding domain-containing protein</fullName>
    </submittedName>
</protein>
<reference evidence="4" key="1">
    <citation type="submission" date="2019-01" db="EMBL/GenBank/DDBJ databases">
        <title>Gri0909 isolated from a small marine red alga.</title>
        <authorList>
            <person name="Kim J."/>
            <person name="Jeong S.E."/>
            <person name="Jeon C.O."/>
        </authorList>
    </citation>
    <scope>NUCLEOTIDE SEQUENCE [LARGE SCALE GENOMIC DNA]</scope>
    <source>
        <strain evidence="4">Gri0909</strain>
    </source>
</reference>
<dbReference type="GO" id="GO:0004862">
    <property type="term" value="F:cAMP-dependent protein kinase inhibitor activity"/>
    <property type="evidence" value="ECO:0007669"/>
    <property type="project" value="TreeGrafter"/>
</dbReference>
<gene>
    <name evidence="3" type="ORF">EOI86_23335</name>
</gene>
<evidence type="ECO:0000259" key="2">
    <source>
        <dbReference type="PROSITE" id="PS50042"/>
    </source>
</evidence>
<dbReference type="PANTHER" id="PTHR11635">
    <property type="entry name" value="CAMP-DEPENDENT PROTEIN KINASE REGULATORY CHAIN"/>
    <property type="match status" value="1"/>
</dbReference>
<dbReference type="GO" id="GO:0030552">
    <property type="term" value="F:cAMP binding"/>
    <property type="evidence" value="ECO:0007669"/>
    <property type="project" value="TreeGrafter"/>
</dbReference>
<dbReference type="SMART" id="SM00100">
    <property type="entry name" value="cNMP"/>
    <property type="match status" value="1"/>
</dbReference>
<dbReference type="Pfam" id="PF00027">
    <property type="entry name" value="cNMP_binding"/>
    <property type="match status" value="1"/>
</dbReference>
<dbReference type="Proteomes" id="UP000287447">
    <property type="component" value="Unassembled WGS sequence"/>
</dbReference>
<dbReference type="SUPFAM" id="SSF51206">
    <property type="entry name" value="cAMP-binding domain-like"/>
    <property type="match status" value="1"/>
</dbReference>
<dbReference type="InterPro" id="IPR000595">
    <property type="entry name" value="cNMP-bd_dom"/>
</dbReference>
<evidence type="ECO:0000313" key="3">
    <source>
        <dbReference type="EMBL" id="RVU34053.1"/>
    </source>
</evidence>
<proteinExistence type="predicted"/>
<feature type="region of interest" description="Disordered" evidence="1">
    <location>
        <begin position="140"/>
        <end position="170"/>
    </location>
</feature>
<dbReference type="InterPro" id="IPR018490">
    <property type="entry name" value="cNMP-bd_dom_sf"/>
</dbReference>
<dbReference type="OrthoDB" id="3525895at2"/>
<accession>A0A3S2VKJ4</accession>
<organism evidence="3 4">
    <name type="scientific">Hwanghaeella grinnelliae</name>
    <dbReference type="NCBI Taxonomy" id="2500179"/>
    <lineage>
        <taxon>Bacteria</taxon>
        <taxon>Pseudomonadati</taxon>
        <taxon>Pseudomonadota</taxon>
        <taxon>Alphaproteobacteria</taxon>
        <taxon>Rhodospirillales</taxon>
        <taxon>Rhodospirillaceae</taxon>
        <taxon>Hwanghaeella</taxon>
    </lineage>
</organism>
<name>A0A3S2VKJ4_9PROT</name>